<evidence type="ECO:0000313" key="3">
    <source>
        <dbReference type="Proteomes" id="UP000595437"/>
    </source>
</evidence>
<dbReference type="Proteomes" id="UP000595437">
    <property type="component" value="Chromosome 10"/>
</dbReference>
<keyword evidence="3" id="KW-1185">Reference proteome</keyword>
<sequence length="68" mass="7560">MRTSQCASAFRTLQDALTHAITLQYPSADARLAISTDASDIGIRVVLEHWVDDAWVPIAFFIKPLDKT</sequence>
<proteinExistence type="predicted"/>
<gene>
    <name evidence="2" type="ORF">FKW44_015635</name>
</gene>
<accession>A0A7T8H1A5</accession>
<feature type="domain" description="Reverse transcriptase/retrotransposon-derived protein RNase H-like" evidence="1">
    <location>
        <begin position="3"/>
        <end position="67"/>
    </location>
</feature>
<evidence type="ECO:0000313" key="2">
    <source>
        <dbReference type="EMBL" id="QQP41311.1"/>
    </source>
</evidence>
<dbReference type="SUPFAM" id="SSF56672">
    <property type="entry name" value="DNA/RNA polymerases"/>
    <property type="match status" value="1"/>
</dbReference>
<dbReference type="OrthoDB" id="41323at2759"/>
<dbReference type="Pfam" id="PF17919">
    <property type="entry name" value="RT_RNaseH_2"/>
    <property type="match status" value="1"/>
</dbReference>
<dbReference type="InterPro" id="IPR041577">
    <property type="entry name" value="RT_RNaseH_2"/>
</dbReference>
<name>A0A7T8H1A5_CALRO</name>
<dbReference type="EMBL" id="CP045899">
    <property type="protein sequence ID" value="QQP41311.1"/>
    <property type="molecule type" value="Genomic_DNA"/>
</dbReference>
<evidence type="ECO:0000259" key="1">
    <source>
        <dbReference type="Pfam" id="PF17919"/>
    </source>
</evidence>
<organism evidence="2 3">
    <name type="scientific">Caligus rogercresseyi</name>
    <name type="common">Sea louse</name>
    <dbReference type="NCBI Taxonomy" id="217165"/>
    <lineage>
        <taxon>Eukaryota</taxon>
        <taxon>Metazoa</taxon>
        <taxon>Ecdysozoa</taxon>
        <taxon>Arthropoda</taxon>
        <taxon>Crustacea</taxon>
        <taxon>Multicrustacea</taxon>
        <taxon>Hexanauplia</taxon>
        <taxon>Copepoda</taxon>
        <taxon>Siphonostomatoida</taxon>
        <taxon>Caligidae</taxon>
        <taxon>Caligus</taxon>
    </lineage>
</organism>
<protein>
    <recommendedName>
        <fullName evidence="1">Reverse transcriptase/retrotransposon-derived protein RNase H-like domain-containing protein</fullName>
    </recommendedName>
</protein>
<dbReference type="AlphaFoldDB" id="A0A7T8H1A5"/>
<dbReference type="InterPro" id="IPR043502">
    <property type="entry name" value="DNA/RNA_pol_sf"/>
</dbReference>
<reference evidence="3" key="1">
    <citation type="submission" date="2021-01" db="EMBL/GenBank/DDBJ databases">
        <title>Caligus Genome Assembly.</title>
        <authorList>
            <person name="Gallardo-Escarate C."/>
        </authorList>
    </citation>
    <scope>NUCLEOTIDE SEQUENCE [LARGE SCALE GENOMIC DNA]</scope>
</reference>
<dbReference type="GO" id="GO:0071897">
    <property type="term" value="P:DNA biosynthetic process"/>
    <property type="evidence" value="ECO:0007669"/>
    <property type="project" value="UniProtKB-ARBA"/>
</dbReference>